<feature type="transmembrane region" description="Helical" evidence="1">
    <location>
        <begin position="82"/>
        <end position="105"/>
    </location>
</feature>
<feature type="transmembrane region" description="Helical" evidence="1">
    <location>
        <begin position="20"/>
        <end position="43"/>
    </location>
</feature>
<keyword evidence="1" id="KW-0472">Membrane</keyword>
<dbReference type="AlphaFoldDB" id="A0A9D2PNA7"/>
<feature type="transmembrane region" description="Helical" evidence="1">
    <location>
        <begin position="49"/>
        <end position="70"/>
    </location>
</feature>
<keyword evidence="1" id="KW-0812">Transmembrane</keyword>
<name>A0A9D2PNA7_9FIRM</name>
<evidence type="ECO:0000313" key="2">
    <source>
        <dbReference type="EMBL" id="HJC62676.1"/>
    </source>
</evidence>
<protein>
    <submittedName>
        <fullName evidence="2">Uncharacterized protein</fullName>
    </submittedName>
</protein>
<sequence>MAKRNFKYKLLKKKHSPRGILSTVLGGISLLLFLAAVFCALVFHGNGGLYLGAMGLIAIALSVYGFILGLKSFSDKERDLFYCKAGALGNGVLMVIWLALFLAGLA</sequence>
<organism evidence="2 3">
    <name type="scientific">Candidatus Blautia merdavium</name>
    <dbReference type="NCBI Taxonomy" id="2838494"/>
    <lineage>
        <taxon>Bacteria</taxon>
        <taxon>Bacillati</taxon>
        <taxon>Bacillota</taxon>
        <taxon>Clostridia</taxon>
        <taxon>Lachnospirales</taxon>
        <taxon>Lachnospiraceae</taxon>
        <taxon>Blautia</taxon>
    </lineage>
</organism>
<dbReference type="Proteomes" id="UP000823886">
    <property type="component" value="Unassembled WGS sequence"/>
</dbReference>
<comment type="caution">
    <text evidence="2">The sequence shown here is derived from an EMBL/GenBank/DDBJ whole genome shotgun (WGS) entry which is preliminary data.</text>
</comment>
<accession>A0A9D2PNA7</accession>
<dbReference type="Pfam" id="PF19639">
    <property type="entry name" value="DUF6142"/>
    <property type="match status" value="1"/>
</dbReference>
<dbReference type="EMBL" id="DWVZ01000045">
    <property type="protein sequence ID" value="HJC62676.1"/>
    <property type="molecule type" value="Genomic_DNA"/>
</dbReference>
<reference evidence="2" key="2">
    <citation type="submission" date="2021-04" db="EMBL/GenBank/DDBJ databases">
        <authorList>
            <person name="Gilroy R."/>
        </authorList>
    </citation>
    <scope>NUCLEOTIDE SEQUENCE</scope>
    <source>
        <strain evidence="2">ChiBcec2-3848</strain>
    </source>
</reference>
<proteinExistence type="predicted"/>
<dbReference type="InterPro" id="IPR046140">
    <property type="entry name" value="DUF6142"/>
</dbReference>
<gene>
    <name evidence="2" type="ORF">H9753_03525</name>
</gene>
<keyword evidence="1" id="KW-1133">Transmembrane helix</keyword>
<reference evidence="2" key="1">
    <citation type="journal article" date="2021" name="PeerJ">
        <title>Extensive microbial diversity within the chicken gut microbiome revealed by metagenomics and culture.</title>
        <authorList>
            <person name="Gilroy R."/>
            <person name="Ravi A."/>
            <person name="Getino M."/>
            <person name="Pursley I."/>
            <person name="Horton D.L."/>
            <person name="Alikhan N.F."/>
            <person name="Baker D."/>
            <person name="Gharbi K."/>
            <person name="Hall N."/>
            <person name="Watson M."/>
            <person name="Adriaenssens E.M."/>
            <person name="Foster-Nyarko E."/>
            <person name="Jarju S."/>
            <person name="Secka A."/>
            <person name="Antonio M."/>
            <person name="Oren A."/>
            <person name="Chaudhuri R.R."/>
            <person name="La Ragione R."/>
            <person name="Hildebrand F."/>
            <person name="Pallen M.J."/>
        </authorList>
    </citation>
    <scope>NUCLEOTIDE SEQUENCE</scope>
    <source>
        <strain evidence="2">ChiBcec2-3848</strain>
    </source>
</reference>
<evidence type="ECO:0000313" key="3">
    <source>
        <dbReference type="Proteomes" id="UP000823886"/>
    </source>
</evidence>
<evidence type="ECO:0000256" key="1">
    <source>
        <dbReference type="SAM" id="Phobius"/>
    </source>
</evidence>